<dbReference type="Gene3D" id="3.20.20.70">
    <property type="entry name" value="Aldolase class I"/>
    <property type="match status" value="1"/>
</dbReference>
<dbReference type="InterPro" id="IPR013785">
    <property type="entry name" value="Aldolase_TIM"/>
</dbReference>
<evidence type="ECO:0000256" key="3">
    <source>
        <dbReference type="ARBA" id="ARBA00022643"/>
    </source>
</evidence>
<sequence length="299" mass="31690">MAACTSGVIGAFPTANARTTDELDQWLLAARESLRHQEDTGQLEGVICPNLIIRHPRLRDDLACVLRHGARMVITSVGSPAQVISPLHGIGCVVLADVASIAHAEKALRAGADGLVLLSAGAGGQTGSANGMAFVRAVRDFFDGPIVIAGGISDGWALWAARVLGCDLGYMGTRFIATEESRASEPYKRMLVDSTLDDVVLTRAFTGLDANMLRPSIEAAGLDLTQLEEQVTLEAAKAQFGGGQSNGAPKRWTDIWSAGHSVSGVARLQSVAALVEDIAEEFRLAREHCFTELLAERSN</sequence>
<dbReference type="EC" id="1.13.12.16" evidence="6"/>
<dbReference type="InterPro" id="IPR004136">
    <property type="entry name" value="NMO"/>
</dbReference>
<proteinExistence type="inferred from homology"/>
<evidence type="ECO:0000256" key="2">
    <source>
        <dbReference type="ARBA" id="ARBA00022630"/>
    </source>
</evidence>
<evidence type="ECO:0000256" key="5">
    <source>
        <dbReference type="ARBA" id="ARBA00023033"/>
    </source>
</evidence>
<accession>A0AAW8EP52</accession>
<dbReference type="Pfam" id="PF03060">
    <property type="entry name" value="NMO"/>
    <property type="match status" value="1"/>
</dbReference>
<protein>
    <submittedName>
        <fullName evidence="6">Nitronate monooxygenase</fullName>
        <ecNumber evidence="6">1.13.12.16</ecNumber>
    </submittedName>
</protein>
<dbReference type="PANTHER" id="PTHR42747:SF4">
    <property type="entry name" value="BLR1330 PROTEIN"/>
    <property type="match status" value="1"/>
</dbReference>
<dbReference type="SUPFAM" id="SSF51412">
    <property type="entry name" value="Inosine monophosphate dehydrogenase (IMPDH)"/>
    <property type="match status" value="1"/>
</dbReference>
<keyword evidence="5 6" id="KW-0503">Monooxygenase</keyword>
<dbReference type="AlphaFoldDB" id="A0AAW8EP52"/>
<evidence type="ECO:0000256" key="1">
    <source>
        <dbReference type="ARBA" id="ARBA00009881"/>
    </source>
</evidence>
<evidence type="ECO:0000313" key="6">
    <source>
        <dbReference type="EMBL" id="MDP9974838.1"/>
    </source>
</evidence>
<gene>
    <name evidence="6" type="ORF">J2W39_006122</name>
</gene>
<reference evidence="6" key="1">
    <citation type="submission" date="2023-07" db="EMBL/GenBank/DDBJ databases">
        <title>Sorghum-associated microbial communities from plants grown in Nebraska, USA.</title>
        <authorList>
            <person name="Schachtman D."/>
        </authorList>
    </citation>
    <scope>NUCLEOTIDE SEQUENCE</scope>
    <source>
        <strain evidence="6">DS3315</strain>
    </source>
</reference>
<keyword evidence="4 6" id="KW-0560">Oxidoreductase</keyword>
<comment type="similarity">
    <text evidence="1">Belongs to the nitronate monooxygenase family. NMO class I subfamily.</text>
</comment>
<dbReference type="RefSeq" id="WP_307596874.1">
    <property type="nucleotide sequence ID" value="NZ_JAUSRV010000020.1"/>
</dbReference>
<evidence type="ECO:0000313" key="7">
    <source>
        <dbReference type="Proteomes" id="UP001224845"/>
    </source>
</evidence>
<name>A0AAW8EP52_VARPD</name>
<dbReference type="GO" id="GO:0018580">
    <property type="term" value="F:nitronate monooxygenase activity"/>
    <property type="evidence" value="ECO:0007669"/>
    <property type="project" value="UniProtKB-EC"/>
</dbReference>
<dbReference type="PANTHER" id="PTHR42747">
    <property type="entry name" value="NITRONATE MONOOXYGENASE-RELATED"/>
    <property type="match status" value="1"/>
</dbReference>
<dbReference type="EMBL" id="JAUSRV010000020">
    <property type="protein sequence ID" value="MDP9974838.1"/>
    <property type="molecule type" value="Genomic_DNA"/>
</dbReference>
<keyword evidence="3" id="KW-0288">FMN</keyword>
<keyword evidence="2" id="KW-0285">Flavoprotein</keyword>
<comment type="caution">
    <text evidence="6">The sequence shown here is derived from an EMBL/GenBank/DDBJ whole genome shotgun (WGS) entry which is preliminary data.</text>
</comment>
<organism evidence="6 7">
    <name type="scientific">Variovorax paradoxus</name>
    <dbReference type="NCBI Taxonomy" id="34073"/>
    <lineage>
        <taxon>Bacteria</taxon>
        <taxon>Pseudomonadati</taxon>
        <taxon>Pseudomonadota</taxon>
        <taxon>Betaproteobacteria</taxon>
        <taxon>Burkholderiales</taxon>
        <taxon>Comamonadaceae</taxon>
        <taxon>Variovorax</taxon>
    </lineage>
</organism>
<dbReference type="CDD" id="cd04730">
    <property type="entry name" value="NPD_like"/>
    <property type="match status" value="1"/>
</dbReference>
<evidence type="ECO:0000256" key="4">
    <source>
        <dbReference type="ARBA" id="ARBA00023002"/>
    </source>
</evidence>
<dbReference type="Proteomes" id="UP001224845">
    <property type="component" value="Unassembled WGS sequence"/>
</dbReference>